<dbReference type="EMBL" id="JANRMS010001952">
    <property type="protein sequence ID" value="KAJ3525175.1"/>
    <property type="molecule type" value="Genomic_DNA"/>
</dbReference>
<dbReference type="Proteomes" id="UP001148629">
    <property type="component" value="Unassembled WGS sequence"/>
</dbReference>
<accession>A0ACC1RRD4</accession>
<reference evidence="1" key="1">
    <citation type="submission" date="2022-08" db="EMBL/GenBank/DDBJ databases">
        <title>Genome Sequence of Fusarium decemcellulare.</title>
        <authorList>
            <person name="Buettner E."/>
        </authorList>
    </citation>
    <scope>NUCLEOTIDE SEQUENCE</scope>
    <source>
        <strain evidence="1">Babe19</strain>
    </source>
</reference>
<protein>
    <submittedName>
        <fullName evidence="1">Uncharacterized protein</fullName>
    </submittedName>
</protein>
<comment type="caution">
    <text evidence="1">The sequence shown here is derived from an EMBL/GenBank/DDBJ whole genome shotgun (WGS) entry which is preliminary data.</text>
</comment>
<name>A0ACC1RRD4_9HYPO</name>
<evidence type="ECO:0000313" key="2">
    <source>
        <dbReference type="Proteomes" id="UP001148629"/>
    </source>
</evidence>
<sequence>MDQQTVIIVNEDSVALSSYEAYALNRDHKVRLQDMTEFPGDSQVKGHGDLVLIRRQIKRALMLAKALRSNKPGRDSSVGNEATTRKGTCKALPLKGYLAAEVLLKNEVDPNIRHSKLVPLLLENGVEIDVHRLGGIPPPTPGELTLSPLEVTDVFSVPLQYSKQRGKTDQLLEEGERHFMWPFAEIADANIPNMHGGFPIHMAMQHDEAEAVFAHGQELSAFQSAFLDKMLPSTKALLECGLSEHETDFRRLGGELDNCLAMLQVYHNHVSLEVPEVHQPIQVQEGNMADVWCVAHNATLTQFLHARHVARWIMRRKGLGGFSSTNIGDIYEDSPGYPGNSSPTGASG</sequence>
<gene>
    <name evidence="1" type="ORF">NM208_g11753</name>
</gene>
<organism evidence="1 2">
    <name type="scientific">Fusarium decemcellulare</name>
    <dbReference type="NCBI Taxonomy" id="57161"/>
    <lineage>
        <taxon>Eukaryota</taxon>
        <taxon>Fungi</taxon>
        <taxon>Dikarya</taxon>
        <taxon>Ascomycota</taxon>
        <taxon>Pezizomycotina</taxon>
        <taxon>Sordariomycetes</taxon>
        <taxon>Hypocreomycetidae</taxon>
        <taxon>Hypocreales</taxon>
        <taxon>Nectriaceae</taxon>
        <taxon>Fusarium</taxon>
        <taxon>Fusarium decemcellulare species complex</taxon>
    </lineage>
</organism>
<keyword evidence="2" id="KW-1185">Reference proteome</keyword>
<evidence type="ECO:0000313" key="1">
    <source>
        <dbReference type="EMBL" id="KAJ3525175.1"/>
    </source>
</evidence>
<proteinExistence type="predicted"/>